<dbReference type="AlphaFoldDB" id="A0A1C4CZJ7"/>
<accession>A0A1C4CZJ7</accession>
<dbReference type="STRING" id="1798183.GA0061080_105412"/>
<protein>
    <recommendedName>
        <fullName evidence="3">Alpha/beta hydrolase family protein</fullName>
    </recommendedName>
</protein>
<reference evidence="2" key="1">
    <citation type="submission" date="2016-08" db="EMBL/GenBank/DDBJ databases">
        <authorList>
            <person name="Varghese N."/>
            <person name="Submissions Spin"/>
        </authorList>
    </citation>
    <scope>NUCLEOTIDE SEQUENCE [LARGE SCALE GENOMIC DNA]</scope>
    <source>
        <strain evidence="2">R-53144</strain>
    </source>
</reference>
<dbReference type="Gene3D" id="3.40.50.1820">
    <property type="entry name" value="alpha/beta hydrolase"/>
    <property type="match status" value="1"/>
</dbReference>
<proteinExistence type="predicted"/>
<name>A0A1C4CZJ7_9GAMM</name>
<evidence type="ECO:0000313" key="1">
    <source>
        <dbReference type="EMBL" id="SCC24459.1"/>
    </source>
</evidence>
<evidence type="ECO:0008006" key="3">
    <source>
        <dbReference type="Google" id="ProtNLM"/>
    </source>
</evidence>
<dbReference type="SUPFAM" id="SSF53474">
    <property type="entry name" value="alpha/beta-Hydrolases"/>
    <property type="match status" value="1"/>
</dbReference>
<dbReference type="Proteomes" id="UP000199698">
    <property type="component" value="Unassembled WGS sequence"/>
</dbReference>
<keyword evidence="2" id="KW-1185">Reference proteome</keyword>
<organism evidence="1 2">
    <name type="scientific">Gilliamella intestini</name>
    <dbReference type="NCBI Taxonomy" id="1798183"/>
    <lineage>
        <taxon>Bacteria</taxon>
        <taxon>Pseudomonadati</taxon>
        <taxon>Pseudomonadota</taxon>
        <taxon>Gammaproteobacteria</taxon>
        <taxon>Orbales</taxon>
        <taxon>Orbaceae</taxon>
        <taxon>Gilliamella</taxon>
    </lineage>
</organism>
<dbReference type="EMBL" id="FMBA01000054">
    <property type="protein sequence ID" value="SCC24459.1"/>
    <property type="molecule type" value="Genomic_DNA"/>
</dbReference>
<dbReference type="InterPro" id="IPR029058">
    <property type="entry name" value="AB_hydrolase_fold"/>
</dbReference>
<dbReference type="OrthoDB" id="7066649at2"/>
<sequence length="235" mass="26559">MCAADGIFYPGYDPSQNKKDNKNKKGNKNEDIDIILPSVEVQIGAHTTECKKTLVVFIGGAADSFFKPLLNKVFGKYEFNYGRGENRLQDVCYSEHGGGKVVALMKKWFDAKQKIVLVGHSWGGHRVICLAEENPDITIELLVTLDPVSWSKNGKQAKPKNVKRWLNVYVDYKTASWWRSDNLIARIGGPWEECQNADKNMIINKDINGNNIDFGHADAGFMFELTRVIYEVIKL</sequence>
<evidence type="ECO:0000313" key="2">
    <source>
        <dbReference type="Proteomes" id="UP000199698"/>
    </source>
</evidence>
<gene>
    <name evidence="1" type="ORF">GA0061080_105412</name>
</gene>
<dbReference type="RefSeq" id="WP_091125279.1">
    <property type="nucleotide sequence ID" value="NZ_FMBA01000054.1"/>
</dbReference>